<name>A0AA41VVW9_PAPNU</name>
<dbReference type="InterPro" id="IPR013180">
    <property type="entry name" value="CTNNBL1_N"/>
</dbReference>
<dbReference type="InterPro" id="IPR016024">
    <property type="entry name" value="ARM-type_fold"/>
</dbReference>
<keyword evidence="8" id="KW-1185">Reference proteome</keyword>
<keyword evidence="3" id="KW-0677">Repeat</keyword>
<dbReference type="PANTHER" id="PTHR14978:SF0">
    <property type="entry name" value="BETA-CATENIN-LIKE PROTEIN 1"/>
    <property type="match status" value="1"/>
</dbReference>
<evidence type="ECO:0000313" key="8">
    <source>
        <dbReference type="Proteomes" id="UP001177140"/>
    </source>
</evidence>
<gene>
    <name evidence="7" type="ORF">MKW94_020178</name>
</gene>
<dbReference type="Pfam" id="PF08216">
    <property type="entry name" value="CTNNBL"/>
    <property type="match status" value="1"/>
</dbReference>
<dbReference type="AlphaFoldDB" id="A0AA41VVW9"/>
<dbReference type="InterPro" id="IPR011989">
    <property type="entry name" value="ARM-like"/>
</dbReference>
<keyword evidence="4" id="KW-0175">Coiled coil</keyword>
<organism evidence="7 8">
    <name type="scientific">Papaver nudicaule</name>
    <name type="common">Iceland poppy</name>
    <dbReference type="NCBI Taxonomy" id="74823"/>
    <lineage>
        <taxon>Eukaryota</taxon>
        <taxon>Viridiplantae</taxon>
        <taxon>Streptophyta</taxon>
        <taxon>Embryophyta</taxon>
        <taxon>Tracheophyta</taxon>
        <taxon>Spermatophyta</taxon>
        <taxon>Magnoliopsida</taxon>
        <taxon>Ranunculales</taxon>
        <taxon>Papaveraceae</taxon>
        <taxon>Papaveroideae</taxon>
        <taxon>Papaver</taxon>
    </lineage>
</organism>
<dbReference type="SUPFAM" id="SSF48371">
    <property type="entry name" value="ARM repeat"/>
    <property type="match status" value="1"/>
</dbReference>
<protein>
    <recommendedName>
        <fullName evidence="6">Beta-catenin-like protein 1 N-terminal domain-containing protein</fullName>
    </recommendedName>
</protein>
<comment type="subcellular location">
    <subcellularLocation>
        <location evidence="1">Nucleus</location>
    </subcellularLocation>
</comment>
<accession>A0AA41VVW9</accession>
<evidence type="ECO:0000313" key="7">
    <source>
        <dbReference type="EMBL" id="MCL7048489.1"/>
    </source>
</evidence>
<dbReference type="GO" id="GO:0005681">
    <property type="term" value="C:spliceosomal complex"/>
    <property type="evidence" value="ECO:0007669"/>
    <property type="project" value="TreeGrafter"/>
</dbReference>
<comment type="caution">
    <text evidence="7">The sequence shown here is derived from an EMBL/GenBank/DDBJ whole genome shotgun (WGS) entry which is preliminary data.</text>
</comment>
<dbReference type="Proteomes" id="UP001177140">
    <property type="component" value="Unassembled WGS sequence"/>
</dbReference>
<dbReference type="PANTHER" id="PTHR14978">
    <property type="entry name" value="BETA-CATENIN-LIKE PROTEIN 1 NUCLEAR ASSOCIATED PROTEIN"/>
    <property type="match status" value="1"/>
</dbReference>
<reference evidence="7" key="1">
    <citation type="submission" date="2022-03" db="EMBL/GenBank/DDBJ databases">
        <title>A functionally conserved STORR gene fusion in Papaver species that diverged 16.8 million years ago.</title>
        <authorList>
            <person name="Catania T."/>
        </authorList>
    </citation>
    <scope>NUCLEOTIDE SEQUENCE</scope>
    <source>
        <strain evidence="7">S-191538</strain>
    </source>
</reference>
<keyword evidence="2" id="KW-0597">Phosphoprotein</keyword>
<dbReference type="EMBL" id="JAJJMA010304997">
    <property type="protein sequence ID" value="MCL7048489.1"/>
    <property type="molecule type" value="Genomic_DNA"/>
</dbReference>
<dbReference type="InterPro" id="IPR039678">
    <property type="entry name" value="CTNNBL1"/>
</dbReference>
<dbReference type="Gene3D" id="1.25.10.10">
    <property type="entry name" value="Leucine-rich Repeat Variant"/>
    <property type="match status" value="1"/>
</dbReference>
<sequence>MVTITSLPITTTKEEDTTPLALVMASQKRYVPETPDQLQSSFQQTFDDYNKTRKYDEPCEIADLENKLIKIILKFRTFKLMYPKDYPKIVNLPAMGSMLELLKHDNYCGNRLASYILLAFKDLTNDNVLVENQRKGVPLFVEALIDMGALDVFVSTLERFRKDDGGGGGDGVFRALQTIAHMIFHQPNVAEAAGKKTELIGLLLDAIKTPRRGYSREYAVGLLHTLLLSSMENRRQLGEMGTVTVILNAISSLEDEDEDDEDEYDEEYVLETLFRCLFLLLEHLENRVRFADAGGVQLIIRIIQNEELGYYYYGSAVAALDIAVKDCQAASDKFVNDVVGSDIAIFPASMDIPPSTMHEKTEIEEHLVSLIALLTGGIAETQKYILLKKFLENECEKITWLVELFIRYFKQLEALMKRLKDKQIDPSELYNIQLRYGLPTLQLFAVILGYLWLSKNDLVCHRIETELSHHKSEKKHVRDILSEYRDHVGIGGESVEGAAKTVIEEYIDSLEEVSVY</sequence>
<evidence type="ECO:0000259" key="6">
    <source>
        <dbReference type="Pfam" id="PF08216"/>
    </source>
</evidence>
<evidence type="ECO:0000256" key="5">
    <source>
        <dbReference type="ARBA" id="ARBA00023242"/>
    </source>
</evidence>
<keyword evidence="5" id="KW-0539">Nucleus</keyword>
<evidence type="ECO:0000256" key="1">
    <source>
        <dbReference type="ARBA" id="ARBA00004123"/>
    </source>
</evidence>
<evidence type="ECO:0000256" key="3">
    <source>
        <dbReference type="ARBA" id="ARBA00022737"/>
    </source>
</evidence>
<evidence type="ECO:0000256" key="4">
    <source>
        <dbReference type="ARBA" id="ARBA00023054"/>
    </source>
</evidence>
<proteinExistence type="predicted"/>
<evidence type="ECO:0000256" key="2">
    <source>
        <dbReference type="ARBA" id="ARBA00022553"/>
    </source>
</evidence>
<feature type="domain" description="Beta-catenin-like protein 1 N-terminal" evidence="6">
    <location>
        <begin position="56"/>
        <end position="481"/>
    </location>
</feature>